<name>A0ABW3CJX7_9ACTN</name>
<comment type="caution">
    <text evidence="1">The sequence shown here is derived from an EMBL/GenBank/DDBJ whole genome shotgun (WGS) entry which is preliminary data.</text>
</comment>
<dbReference type="Gene3D" id="3.40.190.10">
    <property type="entry name" value="Periplasmic binding protein-like II"/>
    <property type="match status" value="1"/>
</dbReference>
<proteinExistence type="predicted"/>
<keyword evidence="2" id="KW-1185">Reference proteome</keyword>
<evidence type="ECO:0000313" key="2">
    <source>
        <dbReference type="Proteomes" id="UP001597083"/>
    </source>
</evidence>
<protein>
    <recommendedName>
        <fullName evidence="3">ABC transporter substrate-binding protein</fullName>
    </recommendedName>
</protein>
<reference evidence="2" key="1">
    <citation type="journal article" date="2019" name="Int. J. Syst. Evol. Microbiol.">
        <title>The Global Catalogue of Microorganisms (GCM) 10K type strain sequencing project: providing services to taxonomists for standard genome sequencing and annotation.</title>
        <authorList>
            <consortium name="The Broad Institute Genomics Platform"/>
            <consortium name="The Broad Institute Genome Sequencing Center for Infectious Disease"/>
            <person name="Wu L."/>
            <person name="Ma J."/>
        </authorList>
    </citation>
    <scope>NUCLEOTIDE SEQUENCE [LARGE SCALE GENOMIC DNA]</scope>
    <source>
        <strain evidence="2">JCM 31696</strain>
    </source>
</reference>
<evidence type="ECO:0000313" key="1">
    <source>
        <dbReference type="EMBL" id="MFD0854621.1"/>
    </source>
</evidence>
<gene>
    <name evidence="1" type="ORF">ACFQ07_20455</name>
</gene>
<feature type="non-terminal residue" evidence="1">
    <location>
        <position position="1"/>
    </location>
</feature>
<dbReference type="EMBL" id="JBHTIR010003068">
    <property type="protein sequence ID" value="MFD0854621.1"/>
    <property type="molecule type" value="Genomic_DNA"/>
</dbReference>
<dbReference type="Proteomes" id="UP001597083">
    <property type="component" value="Unassembled WGS sequence"/>
</dbReference>
<accession>A0ABW3CJX7</accession>
<sequence length="177" mass="19540">DPERTRRQVVGLTPGTFDLVQRGRLVGYVVSTDTANLLKSQNPDVGIFDPARFVRADSQAYVTTRSALDQQRDGLRRFMAGIHDAMAAMVADTTFDESIRQLRSRYSFATLDDDAIAKASLRELRESWTGGDRTKPLLVTEQTAWANGYRELTDAGLVKAGANPASWFDNGLLPKSS</sequence>
<organism evidence="1 2">
    <name type="scientific">Actinomadura adrarensis</name>
    <dbReference type="NCBI Taxonomy" id="1819600"/>
    <lineage>
        <taxon>Bacteria</taxon>
        <taxon>Bacillati</taxon>
        <taxon>Actinomycetota</taxon>
        <taxon>Actinomycetes</taxon>
        <taxon>Streptosporangiales</taxon>
        <taxon>Thermomonosporaceae</taxon>
        <taxon>Actinomadura</taxon>
    </lineage>
</organism>
<evidence type="ECO:0008006" key="3">
    <source>
        <dbReference type="Google" id="ProtNLM"/>
    </source>
</evidence>